<name>A0A1F7VHK0_9BACT</name>
<evidence type="ECO:0000259" key="9">
    <source>
        <dbReference type="PROSITE" id="PS50126"/>
    </source>
</evidence>
<proteinExistence type="inferred from homology"/>
<keyword evidence="1 7" id="KW-0806">Transcription termination</keyword>
<organism evidence="10 11">
    <name type="scientific">Candidatus Uhrbacteria bacterium RIFCSPLOWO2_02_FULL_54_37</name>
    <dbReference type="NCBI Taxonomy" id="1802412"/>
    <lineage>
        <taxon>Bacteria</taxon>
        <taxon>Candidatus Uhriibacteriota</taxon>
    </lineage>
</organism>
<evidence type="ECO:0000256" key="4">
    <source>
        <dbReference type="ARBA" id="ARBA00022884"/>
    </source>
</evidence>
<dbReference type="PROSITE" id="PS50126">
    <property type="entry name" value="S1"/>
    <property type="match status" value="1"/>
</dbReference>
<dbReference type="InterPro" id="IPR036555">
    <property type="entry name" value="NusA_N_sf"/>
</dbReference>
<comment type="caution">
    <text evidence="10">The sequence shown here is derived from an EMBL/GenBank/DDBJ whole genome shotgun (WGS) entry which is preliminary data.</text>
</comment>
<dbReference type="CDD" id="cd22529">
    <property type="entry name" value="KH-II_NusA_rpt2"/>
    <property type="match status" value="1"/>
</dbReference>
<dbReference type="GO" id="GO:0003723">
    <property type="term" value="F:RNA binding"/>
    <property type="evidence" value="ECO:0007669"/>
    <property type="project" value="UniProtKB-UniRule"/>
</dbReference>
<dbReference type="SMART" id="SM00316">
    <property type="entry name" value="S1"/>
    <property type="match status" value="1"/>
</dbReference>
<accession>A0A1F7VHK0</accession>
<dbReference type="InterPro" id="IPR013735">
    <property type="entry name" value="TF_NusA_N"/>
</dbReference>
<evidence type="ECO:0000256" key="3">
    <source>
        <dbReference type="ARBA" id="ARBA00022814"/>
    </source>
</evidence>
<comment type="function">
    <text evidence="7">Participates in both transcription termination and antitermination.</text>
</comment>
<dbReference type="CDD" id="cd02134">
    <property type="entry name" value="KH-II_NusA_rpt1"/>
    <property type="match status" value="1"/>
</dbReference>
<dbReference type="HAMAP" id="MF_00945_B">
    <property type="entry name" value="NusA_B"/>
    <property type="match status" value="1"/>
</dbReference>
<dbReference type="InterPro" id="IPR009019">
    <property type="entry name" value="KH_sf_prok-type"/>
</dbReference>
<dbReference type="FunFam" id="3.30.300.20:FF:000002">
    <property type="entry name" value="Transcription termination/antitermination protein NusA"/>
    <property type="match status" value="1"/>
</dbReference>
<reference evidence="10 11" key="1">
    <citation type="journal article" date="2016" name="Nat. Commun.">
        <title>Thousands of microbial genomes shed light on interconnected biogeochemical processes in an aquifer system.</title>
        <authorList>
            <person name="Anantharaman K."/>
            <person name="Brown C.T."/>
            <person name="Hug L.A."/>
            <person name="Sharon I."/>
            <person name="Castelle C.J."/>
            <person name="Probst A.J."/>
            <person name="Thomas B.C."/>
            <person name="Singh A."/>
            <person name="Wilkins M.J."/>
            <person name="Karaoz U."/>
            <person name="Brodie E.L."/>
            <person name="Williams K.H."/>
            <person name="Hubbard S.S."/>
            <person name="Banfield J.F."/>
        </authorList>
    </citation>
    <scope>NUCLEOTIDE SEQUENCE [LARGE SCALE GENOMIC DNA]</scope>
</reference>
<dbReference type="SUPFAM" id="SSF54814">
    <property type="entry name" value="Prokaryotic type KH domain (KH-domain type II)"/>
    <property type="match status" value="2"/>
</dbReference>
<dbReference type="SUPFAM" id="SSF50249">
    <property type="entry name" value="Nucleic acid-binding proteins"/>
    <property type="match status" value="1"/>
</dbReference>
<dbReference type="InterPro" id="IPR015946">
    <property type="entry name" value="KH_dom-like_a/b"/>
</dbReference>
<dbReference type="CDD" id="cd04455">
    <property type="entry name" value="S1_NusA"/>
    <property type="match status" value="1"/>
</dbReference>
<dbReference type="SMART" id="SM00322">
    <property type="entry name" value="KH"/>
    <property type="match status" value="2"/>
</dbReference>
<feature type="compositionally biased region" description="Low complexity" evidence="8">
    <location>
        <begin position="412"/>
        <end position="429"/>
    </location>
</feature>
<evidence type="ECO:0000313" key="10">
    <source>
        <dbReference type="EMBL" id="OGL89959.1"/>
    </source>
</evidence>
<feature type="region of interest" description="Disordered" evidence="8">
    <location>
        <begin position="94"/>
        <end position="116"/>
    </location>
</feature>
<dbReference type="GO" id="GO:0031564">
    <property type="term" value="P:transcription antitermination"/>
    <property type="evidence" value="ECO:0007669"/>
    <property type="project" value="UniProtKB-UniRule"/>
</dbReference>
<dbReference type="Gene3D" id="3.30.300.20">
    <property type="match status" value="2"/>
</dbReference>
<keyword evidence="4 7" id="KW-0694">RNA-binding</keyword>
<evidence type="ECO:0000256" key="1">
    <source>
        <dbReference type="ARBA" id="ARBA00022472"/>
    </source>
</evidence>
<evidence type="ECO:0000256" key="6">
    <source>
        <dbReference type="ARBA" id="ARBA00023163"/>
    </source>
</evidence>
<dbReference type="FunFam" id="3.30.300.20:FF:000005">
    <property type="entry name" value="Transcription termination/antitermination protein NusA"/>
    <property type="match status" value="1"/>
</dbReference>
<evidence type="ECO:0000256" key="7">
    <source>
        <dbReference type="HAMAP-Rule" id="MF_00945"/>
    </source>
</evidence>
<keyword evidence="2 7" id="KW-0963">Cytoplasm</keyword>
<dbReference type="EMBL" id="MGEU01000048">
    <property type="protein sequence ID" value="OGL89959.1"/>
    <property type="molecule type" value="Genomic_DNA"/>
</dbReference>
<comment type="similarity">
    <text evidence="7">Belongs to the NusA family.</text>
</comment>
<dbReference type="InterPro" id="IPR030842">
    <property type="entry name" value="TF_NusA_bacterial"/>
</dbReference>
<keyword evidence="3 7" id="KW-0889">Transcription antitermination</keyword>
<feature type="domain" description="S1 motif" evidence="9">
    <location>
        <begin position="184"/>
        <end position="248"/>
    </location>
</feature>
<feature type="region of interest" description="Disordered" evidence="8">
    <location>
        <begin position="409"/>
        <end position="492"/>
    </location>
</feature>
<feature type="compositionally biased region" description="Basic and acidic residues" evidence="8">
    <location>
        <begin position="463"/>
        <end position="492"/>
    </location>
</feature>
<keyword evidence="6 7" id="KW-0804">Transcription</keyword>
<dbReference type="GO" id="GO:0003700">
    <property type="term" value="F:DNA-binding transcription factor activity"/>
    <property type="evidence" value="ECO:0007669"/>
    <property type="project" value="InterPro"/>
</dbReference>
<comment type="subcellular location">
    <subcellularLocation>
        <location evidence="7">Cytoplasm</location>
    </subcellularLocation>
</comment>
<dbReference type="AlphaFoldDB" id="A0A1F7VHK0"/>
<dbReference type="PROSITE" id="PS50084">
    <property type="entry name" value="KH_TYPE_1"/>
    <property type="match status" value="1"/>
</dbReference>
<dbReference type="GO" id="GO:0005829">
    <property type="term" value="C:cytosol"/>
    <property type="evidence" value="ECO:0007669"/>
    <property type="project" value="TreeGrafter"/>
</dbReference>
<dbReference type="GO" id="GO:0006353">
    <property type="term" value="P:DNA-templated transcription termination"/>
    <property type="evidence" value="ECO:0007669"/>
    <property type="project" value="UniProtKB-UniRule"/>
</dbReference>
<dbReference type="InterPro" id="IPR025249">
    <property type="entry name" value="TF_NusA_KH_1st"/>
</dbReference>
<dbReference type="InterPro" id="IPR058582">
    <property type="entry name" value="KH_NusA_2nd"/>
</dbReference>
<dbReference type="Pfam" id="PF00575">
    <property type="entry name" value="S1"/>
    <property type="match status" value="1"/>
</dbReference>
<protein>
    <recommendedName>
        <fullName evidence="7">Transcription termination/antitermination protein NusA</fullName>
    </recommendedName>
</protein>
<dbReference type="SUPFAM" id="SSF69705">
    <property type="entry name" value="Transcription factor NusA, N-terminal domain"/>
    <property type="match status" value="1"/>
</dbReference>
<dbReference type="Proteomes" id="UP000177750">
    <property type="component" value="Unassembled WGS sequence"/>
</dbReference>
<evidence type="ECO:0000313" key="11">
    <source>
        <dbReference type="Proteomes" id="UP000177750"/>
    </source>
</evidence>
<gene>
    <name evidence="7" type="primary">nusA</name>
    <name evidence="10" type="ORF">A3J36_03125</name>
</gene>
<dbReference type="Pfam" id="PF08529">
    <property type="entry name" value="NusA_N"/>
    <property type="match status" value="2"/>
</dbReference>
<dbReference type="Gene3D" id="3.30.1480.10">
    <property type="entry name" value="NusA, N-terminal domain"/>
    <property type="match status" value="1"/>
</dbReference>
<dbReference type="PANTHER" id="PTHR22648:SF0">
    <property type="entry name" value="TRANSCRIPTION TERMINATION_ANTITERMINATION PROTEIN NUSA"/>
    <property type="match status" value="1"/>
</dbReference>
<dbReference type="InterPro" id="IPR012340">
    <property type="entry name" value="NA-bd_OB-fold"/>
</dbReference>
<dbReference type="Pfam" id="PF13184">
    <property type="entry name" value="KH_NusA_1st"/>
    <property type="match status" value="1"/>
</dbReference>
<dbReference type="InterPro" id="IPR003029">
    <property type="entry name" value="S1_domain"/>
</dbReference>
<dbReference type="PANTHER" id="PTHR22648">
    <property type="entry name" value="TRANSCRIPTION TERMINATION FACTOR NUSA"/>
    <property type="match status" value="1"/>
</dbReference>
<evidence type="ECO:0000256" key="8">
    <source>
        <dbReference type="SAM" id="MobiDB-lite"/>
    </source>
</evidence>
<comment type="subunit">
    <text evidence="7">Monomer. Binds directly to the core enzyme of the DNA-dependent RNA polymerase and to nascent RNA.</text>
</comment>
<evidence type="ECO:0000256" key="5">
    <source>
        <dbReference type="ARBA" id="ARBA00023015"/>
    </source>
</evidence>
<dbReference type="Pfam" id="PF26594">
    <property type="entry name" value="KH_NusA_2nd"/>
    <property type="match status" value="1"/>
</dbReference>
<dbReference type="InterPro" id="IPR010213">
    <property type="entry name" value="TF_NusA"/>
</dbReference>
<sequence>MNSELHSAIKQLCDERGIPMEAVIETIEAALAAAYRKDYGEKNQNIKVKFDLETGDMKVFDVKEAVEDEFVAKAVAEAEAQAAARAAAAEAGQPLPPLPVVSSAPADGGESPEERKYNPKTMIALEEAKLLKSDTVIGEEIWTPLTAPTGFGRMAAQTAKQVIIQKIREAERMQVFSEFKAKEGELVSGIVQRVDGRAVVIDLGRMTAVLPPGEQEGGSRLRPGDRVKVFIKEVKETQRGPEIVVSRSHPEIVRRLFQQEVPEVAAGTVELKSIAREAGSRTKIAVAATDPNIDPIGSCVGQRGTRVQTVINELGGEKIDIIEYSPEAIRFIINALSPAKVSRVELDEERKEARAYVKEDQLSLAIGKGGQNVRLAGKLTGWRIDILQEGLDEAAQPVASSEEGMIEKPAEESANGGAPGSAPAAAEGETTSEEQSDERASTQKENAAASEEGDLHPPAPDKALPEEAPAKDPAPEKKAAKENKHRGEPLEI</sequence>
<dbReference type="Gene3D" id="2.40.50.140">
    <property type="entry name" value="Nucleic acid-binding proteins"/>
    <property type="match status" value="1"/>
</dbReference>
<dbReference type="NCBIfam" id="TIGR01953">
    <property type="entry name" value="NusA"/>
    <property type="match status" value="1"/>
</dbReference>
<keyword evidence="5 7" id="KW-0805">Transcription regulation</keyword>
<evidence type="ECO:0000256" key="2">
    <source>
        <dbReference type="ARBA" id="ARBA00022490"/>
    </source>
</evidence>
<dbReference type="InterPro" id="IPR004087">
    <property type="entry name" value="KH_dom"/>
</dbReference>